<organism evidence="1 2">
    <name type="scientific">Peronosclerospora sorghi</name>
    <dbReference type="NCBI Taxonomy" id="230839"/>
    <lineage>
        <taxon>Eukaryota</taxon>
        <taxon>Sar</taxon>
        <taxon>Stramenopiles</taxon>
        <taxon>Oomycota</taxon>
        <taxon>Peronosporomycetes</taxon>
        <taxon>Peronosporales</taxon>
        <taxon>Peronosporaceae</taxon>
        <taxon>Peronosclerospora</taxon>
    </lineage>
</organism>
<sequence length="90" mass="10308">MLKTSECRNHPQKTCRMPITMLNVPHSFLCANGNFYQVGFTQCWSPERLHLVWMARSSGESITVPFNGMIPKPADVSKRSFCMNDSPCRR</sequence>
<dbReference type="EMBL" id="CM047587">
    <property type="protein sequence ID" value="KAI9908406.1"/>
    <property type="molecule type" value="Genomic_DNA"/>
</dbReference>
<gene>
    <name evidence="1" type="ORF">PsorP6_004206</name>
</gene>
<protein>
    <submittedName>
        <fullName evidence="1">Uncharacterized protein</fullName>
    </submittedName>
</protein>
<comment type="caution">
    <text evidence="1">The sequence shown here is derived from an EMBL/GenBank/DDBJ whole genome shotgun (WGS) entry which is preliminary data.</text>
</comment>
<accession>A0ACC0VSG4</accession>
<proteinExistence type="predicted"/>
<name>A0ACC0VSG4_9STRA</name>
<keyword evidence="2" id="KW-1185">Reference proteome</keyword>
<dbReference type="Proteomes" id="UP001163321">
    <property type="component" value="Chromosome 8"/>
</dbReference>
<evidence type="ECO:0000313" key="1">
    <source>
        <dbReference type="EMBL" id="KAI9908406.1"/>
    </source>
</evidence>
<evidence type="ECO:0000313" key="2">
    <source>
        <dbReference type="Proteomes" id="UP001163321"/>
    </source>
</evidence>
<reference evidence="1 2" key="1">
    <citation type="journal article" date="2022" name="bioRxiv">
        <title>The genome of the oomycete Peronosclerospora sorghi, a cosmopolitan pathogen of maize and sorghum, is inflated with dispersed pseudogenes.</title>
        <authorList>
            <person name="Fletcher K."/>
            <person name="Martin F."/>
            <person name="Isakeit T."/>
            <person name="Cavanaugh K."/>
            <person name="Magill C."/>
            <person name="Michelmore R."/>
        </authorList>
    </citation>
    <scope>NUCLEOTIDE SEQUENCE [LARGE SCALE GENOMIC DNA]</scope>
    <source>
        <strain evidence="1">P6</strain>
    </source>
</reference>